<protein>
    <recommendedName>
        <fullName evidence="4">Transmembrane protein</fullName>
    </recommendedName>
</protein>
<evidence type="ECO:0000256" key="1">
    <source>
        <dbReference type="SAM" id="Phobius"/>
    </source>
</evidence>
<evidence type="ECO:0000313" key="2">
    <source>
        <dbReference type="EMBL" id="MDR6530957.1"/>
    </source>
</evidence>
<keyword evidence="1" id="KW-0812">Transmembrane</keyword>
<organism evidence="2 3">
    <name type="scientific">Caulobacter rhizosphaerae</name>
    <dbReference type="NCBI Taxonomy" id="2010972"/>
    <lineage>
        <taxon>Bacteria</taxon>
        <taxon>Pseudomonadati</taxon>
        <taxon>Pseudomonadota</taxon>
        <taxon>Alphaproteobacteria</taxon>
        <taxon>Caulobacterales</taxon>
        <taxon>Caulobacteraceae</taxon>
        <taxon>Caulobacter</taxon>
    </lineage>
</organism>
<accession>A0ABU1MXQ6</accession>
<proteinExistence type="predicted"/>
<comment type="caution">
    <text evidence="2">The sequence shown here is derived from an EMBL/GenBank/DDBJ whole genome shotgun (WGS) entry which is preliminary data.</text>
</comment>
<dbReference type="RefSeq" id="WP_310030731.1">
    <property type="nucleotide sequence ID" value="NZ_JAVDRL010000004.1"/>
</dbReference>
<sequence length="113" mass="12656">MIFWWTGWGYLALLSLIGVFGLFGALLTLAFGEQIFDTAPWLWAVGAVIAAVVNWVVGCRVNRKPLKVPRLALWKSRLSYRPPNRFMSLPLEVWSAPMMLLAAVMLVRGLLPA</sequence>
<dbReference type="EMBL" id="JAVDRL010000004">
    <property type="protein sequence ID" value="MDR6530957.1"/>
    <property type="molecule type" value="Genomic_DNA"/>
</dbReference>
<dbReference type="Proteomes" id="UP001262754">
    <property type="component" value="Unassembled WGS sequence"/>
</dbReference>
<feature type="transmembrane region" description="Helical" evidence="1">
    <location>
        <begin position="7"/>
        <end position="32"/>
    </location>
</feature>
<keyword evidence="1" id="KW-0472">Membrane</keyword>
<evidence type="ECO:0000313" key="3">
    <source>
        <dbReference type="Proteomes" id="UP001262754"/>
    </source>
</evidence>
<evidence type="ECO:0008006" key="4">
    <source>
        <dbReference type="Google" id="ProtNLM"/>
    </source>
</evidence>
<name>A0ABU1MXQ6_9CAUL</name>
<keyword evidence="3" id="KW-1185">Reference proteome</keyword>
<reference evidence="2 3" key="1">
    <citation type="submission" date="2023-07" db="EMBL/GenBank/DDBJ databases">
        <title>Sorghum-associated microbial communities from plants grown in Nebraska, USA.</title>
        <authorList>
            <person name="Schachtman D."/>
        </authorList>
    </citation>
    <scope>NUCLEOTIDE SEQUENCE [LARGE SCALE GENOMIC DNA]</scope>
    <source>
        <strain evidence="2 3">DS2154</strain>
    </source>
</reference>
<gene>
    <name evidence="2" type="ORF">J2800_001696</name>
</gene>
<feature type="transmembrane region" description="Helical" evidence="1">
    <location>
        <begin position="38"/>
        <end position="57"/>
    </location>
</feature>
<feature type="transmembrane region" description="Helical" evidence="1">
    <location>
        <begin position="91"/>
        <end position="111"/>
    </location>
</feature>
<keyword evidence="1" id="KW-1133">Transmembrane helix</keyword>